<dbReference type="GO" id="GO:0003700">
    <property type="term" value="F:DNA-binding transcription factor activity"/>
    <property type="evidence" value="ECO:0007669"/>
    <property type="project" value="TreeGrafter"/>
</dbReference>
<feature type="DNA-binding region" description="H-T-H motif" evidence="4">
    <location>
        <begin position="39"/>
        <end position="58"/>
    </location>
</feature>
<evidence type="ECO:0000256" key="1">
    <source>
        <dbReference type="ARBA" id="ARBA00023015"/>
    </source>
</evidence>
<dbReference type="PANTHER" id="PTHR30055:SF234">
    <property type="entry name" value="HTH-TYPE TRANSCRIPTIONAL REGULATOR BETI"/>
    <property type="match status" value="1"/>
</dbReference>
<evidence type="ECO:0000313" key="7">
    <source>
        <dbReference type="Proteomes" id="UP000183750"/>
    </source>
</evidence>
<dbReference type="PROSITE" id="PS50977">
    <property type="entry name" value="HTH_TETR_2"/>
    <property type="match status" value="1"/>
</dbReference>
<reference evidence="7" key="1">
    <citation type="submission" date="2016-10" db="EMBL/GenBank/DDBJ databases">
        <authorList>
            <person name="Varghese N."/>
            <person name="Submissions S."/>
        </authorList>
    </citation>
    <scope>NUCLEOTIDE SEQUENCE [LARGE SCALE GENOMIC DNA]</scope>
    <source>
        <strain evidence="7">DSM 16089</strain>
    </source>
</reference>
<name>A0A1H4Q8S0_9MICO</name>
<dbReference type="Proteomes" id="UP000183750">
    <property type="component" value="Unassembled WGS sequence"/>
</dbReference>
<dbReference type="Gene3D" id="1.10.357.10">
    <property type="entry name" value="Tetracycline Repressor, domain 2"/>
    <property type="match status" value="1"/>
</dbReference>
<evidence type="ECO:0000256" key="3">
    <source>
        <dbReference type="ARBA" id="ARBA00023163"/>
    </source>
</evidence>
<dbReference type="AlphaFoldDB" id="A0A1H4Q8S0"/>
<dbReference type="PANTHER" id="PTHR30055">
    <property type="entry name" value="HTH-TYPE TRANSCRIPTIONAL REGULATOR RUTR"/>
    <property type="match status" value="1"/>
</dbReference>
<evidence type="ECO:0000256" key="4">
    <source>
        <dbReference type="PROSITE-ProRule" id="PRU00335"/>
    </source>
</evidence>
<evidence type="ECO:0000256" key="2">
    <source>
        <dbReference type="ARBA" id="ARBA00023125"/>
    </source>
</evidence>
<dbReference type="InterPro" id="IPR001647">
    <property type="entry name" value="HTH_TetR"/>
</dbReference>
<dbReference type="InterPro" id="IPR009057">
    <property type="entry name" value="Homeodomain-like_sf"/>
</dbReference>
<dbReference type="PRINTS" id="PR00455">
    <property type="entry name" value="HTHTETR"/>
</dbReference>
<evidence type="ECO:0000259" key="5">
    <source>
        <dbReference type="PROSITE" id="PS50977"/>
    </source>
</evidence>
<dbReference type="EMBL" id="FNSQ01000005">
    <property type="protein sequence ID" value="SEC15997.1"/>
    <property type="molecule type" value="Genomic_DNA"/>
</dbReference>
<accession>A0A1H4Q8S0</accession>
<keyword evidence="2 4" id="KW-0238">DNA-binding</keyword>
<keyword evidence="1" id="KW-0805">Transcription regulation</keyword>
<dbReference type="SUPFAM" id="SSF46689">
    <property type="entry name" value="Homeodomain-like"/>
    <property type="match status" value="1"/>
</dbReference>
<proteinExistence type="predicted"/>
<dbReference type="InterPro" id="IPR050109">
    <property type="entry name" value="HTH-type_TetR-like_transc_reg"/>
</dbReference>
<feature type="domain" description="HTH tetR-type" evidence="5">
    <location>
        <begin position="16"/>
        <end position="76"/>
    </location>
</feature>
<gene>
    <name evidence="6" type="ORF">SAMN04489807_3029</name>
</gene>
<keyword evidence="3" id="KW-0804">Transcription</keyword>
<dbReference type="RefSeq" id="WP_060927529.1">
    <property type="nucleotide sequence ID" value="NZ_FNSQ01000005.1"/>
</dbReference>
<sequence>MSSNGERSGLRERSKARRRRHILHTALRLFAEQGYEKTSIADIADAAEVAPRTVTGYFPSKLDFITEWPARAEQRLIALGHEYPGIEFLDLVDRWWRAARDDVDAQEAALTRAMALSNPGIVAMAETEVSRRFPAKEFGLPSLGVDASPLEDAGRRAIQGVSDAYFRALADDSIDDDLHGALLDLVRTIMDATGAGHGALERHR</sequence>
<protein>
    <submittedName>
        <fullName evidence="6">DNA-binding transcriptional regulator, AcrR family</fullName>
    </submittedName>
</protein>
<evidence type="ECO:0000313" key="6">
    <source>
        <dbReference type="EMBL" id="SEC15997.1"/>
    </source>
</evidence>
<keyword evidence="7" id="KW-1185">Reference proteome</keyword>
<dbReference type="GO" id="GO:0000976">
    <property type="term" value="F:transcription cis-regulatory region binding"/>
    <property type="evidence" value="ECO:0007669"/>
    <property type="project" value="TreeGrafter"/>
</dbReference>
<dbReference type="OrthoDB" id="8701707at2"/>
<dbReference type="PROSITE" id="PS01081">
    <property type="entry name" value="HTH_TETR_1"/>
    <property type="match status" value="1"/>
</dbReference>
<organism evidence="6 7">
    <name type="scientific">Microbacterium hydrocarbonoxydans</name>
    <dbReference type="NCBI Taxonomy" id="273678"/>
    <lineage>
        <taxon>Bacteria</taxon>
        <taxon>Bacillati</taxon>
        <taxon>Actinomycetota</taxon>
        <taxon>Actinomycetes</taxon>
        <taxon>Micrococcales</taxon>
        <taxon>Microbacteriaceae</taxon>
        <taxon>Microbacterium</taxon>
    </lineage>
</organism>
<dbReference type="Pfam" id="PF00440">
    <property type="entry name" value="TetR_N"/>
    <property type="match status" value="1"/>
</dbReference>
<dbReference type="InterPro" id="IPR023772">
    <property type="entry name" value="DNA-bd_HTH_TetR-type_CS"/>
</dbReference>